<sequence>MKNNIIRIILDWIEKNINSPLSQDDVINKSGYSKRHFQDIFYNETGNTIARYILLRRLSLSATLLRLTSLSILEISVNYQFNSQQSFSRAFKRHFKVTPIVYRKDAYWDFTYYLPQYNYFDFKKLESKKVFIDIAFKKSKEKFFHVNIPFELTALISRTGMGFKNKDGIIKLKNLIKMNQYEYLNIYYRYEKSPFTKNILTVFDYYESMHAIDSIFSENGDKYYKFSFYGTWDEYLNLSNVIYSRELSKLKAKKRNGYDIEIFNIKDMKSNNNICSLDYFIPIL</sequence>
<evidence type="ECO:0000259" key="4">
    <source>
        <dbReference type="PROSITE" id="PS01124"/>
    </source>
</evidence>
<dbReference type="GeneID" id="93395244"/>
<accession>A0A379F691</accession>
<dbReference type="SMART" id="SM00342">
    <property type="entry name" value="HTH_ARAC"/>
    <property type="match status" value="1"/>
</dbReference>
<dbReference type="OrthoDB" id="282744at2"/>
<proteinExistence type="predicted"/>
<evidence type="ECO:0000313" key="5">
    <source>
        <dbReference type="EMBL" id="SUC15086.1"/>
    </source>
</evidence>
<keyword evidence="3" id="KW-0804">Transcription</keyword>
<evidence type="ECO:0000256" key="2">
    <source>
        <dbReference type="ARBA" id="ARBA00023125"/>
    </source>
</evidence>
<dbReference type="EMBL" id="UGTW01000001">
    <property type="protein sequence ID" value="SUC15086.1"/>
    <property type="molecule type" value="Genomic_DNA"/>
</dbReference>
<evidence type="ECO:0000256" key="3">
    <source>
        <dbReference type="ARBA" id="ARBA00023163"/>
    </source>
</evidence>
<evidence type="ECO:0000313" key="6">
    <source>
        <dbReference type="Proteomes" id="UP000254331"/>
    </source>
</evidence>
<gene>
    <name evidence="5" type="primary">rob_2</name>
    <name evidence="5" type="ORF">NCTC10376_00924</name>
</gene>
<dbReference type="RefSeq" id="WP_036932657.1">
    <property type="nucleotide sequence ID" value="NZ_CABMNT010000002.1"/>
</dbReference>
<dbReference type="InterPro" id="IPR050959">
    <property type="entry name" value="MarA-like"/>
</dbReference>
<keyword evidence="2" id="KW-0238">DNA-binding</keyword>
<dbReference type="SUPFAM" id="SSF46689">
    <property type="entry name" value="Homeodomain-like"/>
    <property type="match status" value="2"/>
</dbReference>
<reference evidence="5 6" key="1">
    <citation type="submission" date="2018-06" db="EMBL/GenBank/DDBJ databases">
        <authorList>
            <consortium name="Pathogen Informatics"/>
            <person name="Doyle S."/>
        </authorList>
    </citation>
    <scope>NUCLEOTIDE SEQUENCE [LARGE SCALE GENOMIC DNA]</scope>
    <source>
        <strain evidence="5 6">NCTC10376</strain>
    </source>
</reference>
<dbReference type="InterPro" id="IPR018062">
    <property type="entry name" value="HTH_AraC-typ_CS"/>
</dbReference>
<dbReference type="PROSITE" id="PS00041">
    <property type="entry name" value="HTH_ARAC_FAMILY_1"/>
    <property type="match status" value="1"/>
</dbReference>
<dbReference type="InterPro" id="IPR009057">
    <property type="entry name" value="Homeodomain-like_sf"/>
</dbReference>
<dbReference type="PANTHER" id="PTHR47504">
    <property type="entry name" value="RIGHT ORIGIN-BINDING PROTEIN"/>
    <property type="match status" value="1"/>
</dbReference>
<keyword evidence="1" id="KW-0805">Transcription regulation</keyword>
<dbReference type="PANTHER" id="PTHR47504:SF3">
    <property type="entry name" value="HTH-TYPE TRANSCRIPTIONAL REGULATOR YKGA-RELATED"/>
    <property type="match status" value="1"/>
</dbReference>
<dbReference type="Pfam" id="PF12833">
    <property type="entry name" value="HTH_18"/>
    <property type="match status" value="1"/>
</dbReference>
<name>A0A379F691_PROVU</name>
<dbReference type="Proteomes" id="UP000254331">
    <property type="component" value="Unassembled WGS sequence"/>
</dbReference>
<dbReference type="InterPro" id="IPR018060">
    <property type="entry name" value="HTH_AraC"/>
</dbReference>
<dbReference type="GO" id="GO:0003700">
    <property type="term" value="F:DNA-binding transcription factor activity"/>
    <property type="evidence" value="ECO:0007669"/>
    <property type="project" value="InterPro"/>
</dbReference>
<dbReference type="AlphaFoldDB" id="A0A379F691"/>
<protein>
    <submittedName>
        <fullName evidence="5">Right origin-binding protein</fullName>
    </submittedName>
</protein>
<dbReference type="Gene3D" id="1.10.10.60">
    <property type="entry name" value="Homeodomain-like"/>
    <property type="match status" value="2"/>
</dbReference>
<feature type="domain" description="HTH araC/xylS-type" evidence="4">
    <location>
        <begin position="7"/>
        <end position="105"/>
    </location>
</feature>
<dbReference type="InterPro" id="IPR011256">
    <property type="entry name" value="Reg_factor_effector_dom_sf"/>
</dbReference>
<organism evidence="5 6">
    <name type="scientific">Proteus vulgaris</name>
    <dbReference type="NCBI Taxonomy" id="585"/>
    <lineage>
        <taxon>Bacteria</taxon>
        <taxon>Pseudomonadati</taxon>
        <taxon>Pseudomonadota</taxon>
        <taxon>Gammaproteobacteria</taxon>
        <taxon>Enterobacterales</taxon>
        <taxon>Morganellaceae</taxon>
        <taxon>Proteus</taxon>
    </lineage>
</organism>
<dbReference type="PROSITE" id="PS01124">
    <property type="entry name" value="HTH_ARAC_FAMILY_2"/>
    <property type="match status" value="1"/>
</dbReference>
<evidence type="ECO:0000256" key="1">
    <source>
        <dbReference type="ARBA" id="ARBA00023015"/>
    </source>
</evidence>
<dbReference type="GO" id="GO:0043565">
    <property type="term" value="F:sequence-specific DNA binding"/>
    <property type="evidence" value="ECO:0007669"/>
    <property type="project" value="InterPro"/>
</dbReference>
<dbReference type="SUPFAM" id="SSF55136">
    <property type="entry name" value="Probable bacterial effector-binding domain"/>
    <property type="match status" value="1"/>
</dbReference>
<dbReference type="Gene3D" id="3.20.80.10">
    <property type="entry name" value="Regulatory factor, effector binding domain"/>
    <property type="match status" value="1"/>
</dbReference>